<feature type="compositionally biased region" description="Low complexity" evidence="1">
    <location>
        <begin position="65"/>
        <end position="76"/>
    </location>
</feature>
<dbReference type="Proteomes" id="UP000800035">
    <property type="component" value="Unassembled WGS sequence"/>
</dbReference>
<protein>
    <submittedName>
        <fullName evidence="2">Uncharacterized protein</fullName>
    </submittedName>
</protein>
<reference evidence="2" key="1">
    <citation type="journal article" date="2020" name="Stud. Mycol.">
        <title>101 Dothideomycetes genomes: a test case for predicting lifestyles and emergence of pathogens.</title>
        <authorList>
            <person name="Haridas S."/>
            <person name="Albert R."/>
            <person name="Binder M."/>
            <person name="Bloem J."/>
            <person name="Labutti K."/>
            <person name="Salamov A."/>
            <person name="Andreopoulos B."/>
            <person name="Baker S."/>
            <person name="Barry K."/>
            <person name="Bills G."/>
            <person name="Bluhm B."/>
            <person name="Cannon C."/>
            <person name="Castanera R."/>
            <person name="Culley D."/>
            <person name="Daum C."/>
            <person name="Ezra D."/>
            <person name="Gonzalez J."/>
            <person name="Henrissat B."/>
            <person name="Kuo A."/>
            <person name="Liang C."/>
            <person name="Lipzen A."/>
            <person name="Lutzoni F."/>
            <person name="Magnuson J."/>
            <person name="Mondo S."/>
            <person name="Nolan M."/>
            <person name="Ohm R."/>
            <person name="Pangilinan J."/>
            <person name="Park H.-J."/>
            <person name="Ramirez L."/>
            <person name="Alfaro M."/>
            <person name="Sun H."/>
            <person name="Tritt A."/>
            <person name="Yoshinaga Y."/>
            <person name="Zwiers L.-H."/>
            <person name="Turgeon B."/>
            <person name="Goodwin S."/>
            <person name="Spatafora J."/>
            <person name="Crous P."/>
            <person name="Grigoriev I."/>
        </authorList>
    </citation>
    <scope>NUCLEOTIDE SEQUENCE</scope>
    <source>
        <strain evidence="2">CBS 675.92</strain>
    </source>
</reference>
<feature type="region of interest" description="Disordered" evidence="1">
    <location>
        <begin position="1"/>
        <end position="79"/>
    </location>
</feature>
<keyword evidence="3" id="KW-1185">Reference proteome</keyword>
<feature type="compositionally biased region" description="Basic and acidic residues" evidence="1">
    <location>
        <begin position="28"/>
        <end position="44"/>
    </location>
</feature>
<accession>A0A6A5TLF7</accession>
<sequence length="159" mass="17044">MVQQSASRDRVLRPSQPGERGSPSPAPSDHREMHQSSNRNERTRPSGPSPNIIANSNHHSGAADISGRGTTGISGTQVSNTSRATVAGNVTENAGPVVHLTINVVQPSARRRRRQVETGFDRLWNSAAVTAPPQPLLTNEAVIVTFMVLAVTMVIARRL</sequence>
<proteinExistence type="predicted"/>
<organism evidence="2 3">
    <name type="scientific">Byssothecium circinans</name>
    <dbReference type="NCBI Taxonomy" id="147558"/>
    <lineage>
        <taxon>Eukaryota</taxon>
        <taxon>Fungi</taxon>
        <taxon>Dikarya</taxon>
        <taxon>Ascomycota</taxon>
        <taxon>Pezizomycotina</taxon>
        <taxon>Dothideomycetes</taxon>
        <taxon>Pleosporomycetidae</taxon>
        <taxon>Pleosporales</taxon>
        <taxon>Massarineae</taxon>
        <taxon>Massarinaceae</taxon>
        <taxon>Byssothecium</taxon>
    </lineage>
</organism>
<evidence type="ECO:0000313" key="3">
    <source>
        <dbReference type="Proteomes" id="UP000800035"/>
    </source>
</evidence>
<name>A0A6A5TLF7_9PLEO</name>
<gene>
    <name evidence="2" type="ORF">CC80DRAFT_494460</name>
</gene>
<evidence type="ECO:0000256" key="1">
    <source>
        <dbReference type="SAM" id="MobiDB-lite"/>
    </source>
</evidence>
<evidence type="ECO:0000313" key="2">
    <source>
        <dbReference type="EMBL" id="KAF1953565.1"/>
    </source>
</evidence>
<dbReference type="AlphaFoldDB" id="A0A6A5TLF7"/>
<dbReference type="EMBL" id="ML977003">
    <property type="protein sequence ID" value="KAF1953565.1"/>
    <property type="molecule type" value="Genomic_DNA"/>
</dbReference>